<proteinExistence type="inferred from homology"/>
<dbReference type="CDD" id="cd09281">
    <property type="entry name" value="UPF0066"/>
    <property type="match status" value="1"/>
</dbReference>
<comment type="caution">
    <text evidence="4">The sequence shown here is derived from an EMBL/GenBank/DDBJ whole genome shotgun (WGS) entry which is preliminary data.</text>
</comment>
<dbReference type="PROSITE" id="PS51668">
    <property type="entry name" value="TSAA_2"/>
    <property type="match status" value="1"/>
</dbReference>
<dbReference type="RefSeq" id="WP_306728290.1">
    <property type="nucleotide sequence ID" value="NZ_JAVDDT010000004.1"/>
</dbReference>
<keyword evidence="5" id="KW-1185">Reference proteome</keyword>
<dbReference type="PANTHER" id="PTHR12818:SF0">
    <property type="entry name" value="TRNA (ADENINE(37)-N6)-METHYLTRANSFERASE"/>
    <property type="match status" value="1"/>
</dbReference>
<dbReference type="InterPro" id="IPR023368">
    <property type="entry name" value="UPF0066_cons_site"/>
</dbReference>
<evidence type="ECO:0000256" key="1">
    <source>
        <dbReference type="ARBA" id="ARBA00022691"/>
    </source>
</evidence>
<dbReference type="Gene3D" id="3.30.2310.10">
    <property type="entry name" value="YaeB-like"/>
    <property type="match status" value="1"/>
</dbReference>
<protein>
    <submittedName>
        <fullName evidence="4">tRNA (N6-threonylcarbamoyladenosine(37)-N6)-methyltransferase TrmO</fullName>
    </submittedName>
</protein>
<dbReference type="SUPFAM" id="SSF118196">
    <property type="entry name" value="YaeB-like"/>
    <property type="match status" value="1"/>
</dbReference>
<dbReference type="Gene3D" id="2.40.30.70">
    <property type="entry name" value="YaeB-like"/>
    <property type="match status" value="1"/>
</dbReference>
<dbReference type="PROSITE" id="PS01318">
    <property type="entry name" value="TSAA_1"/>
    <property type="match status" value="1"/>
</dbReference>
<accession>A0ABU0WA10</accession>
<dbReference type="InterPro" id="IPR041369">
    <property type="entry name" value="TrmO_C"/>
</dbReference>
<dbReference type="InterPro" id="IPR036413">
    <property type="entry name" value="YaeB-like_sf"/>
</dbReference>
<organism evidence="4 5">
    <name type="scientific">Natronospira bacteriovora</name>
    <dbReference type="NCBI Taxonomy" id="3069753"/>
    <lineage>
        <taxon>Bacteria</taxon>
        <taxon>Pseudomonadati</taxon>
        <taxon>Pseudomonadota</taxon>
        <taxon>Gammaproteobacteria</taxon>
        <taxon>Natronospirales</taxon>
        <taxon>Natronospiraceae</taxon>
        <taxon>Natronospira</taxon>
    </lineage>
</organism>
<dbReference type="Pfam" id="PF01980">
    <property type="entry name" value="TrmO_N"/>
    <property type="match status" value="1"/>
</dbReference>
<dbReference type="InterPro" id="IPR023370">
    <property type="entry name" value="TrmO-like_N"/>
</dbReference>
<evidence type="ECO:0000256" key="2">
    <source>
        <dbReference type="ARBA" id="ARBA00033753"/>
    </source>
</evidence>
<evidence type="ECO:0000259" key="3">
    <source>
        <dbReference type="PROSITE" id="PS51668"/>
    </source>
</evidence>
<dbReference type="PANTHER" id="PTHR12818">
    <property type="entry name" value="TRNA (ADENINE(37)-N6)-METHYLTRANSFERASE"/>
    <property type="match status" value="1"/>
</dbReference>
<name>A0ABU0WA10_9GAMM</name>
<evidence type="ECO:0000313" key="4">
    <source>
        <dbReference type="EMBL" id="MDQ2069795.1"/>
    </source>
</evidence>
<feature type="domain" description="TsaA-like" evidence="3">
    <location>
        <begin position="1"/>
        <end position="139"/>
    </location>
</feature>
<sequence>MEPIADLYSVFPEKFGIPRQSGQAPDARAEVVLRPPFARAEAVRGLEQCSHIWLLFLCHQAEGWRPTVRPPRLGGNSRLGVFASRSPFRPNPIGLSVVRLDGLSCEQGVRLQVSGVDMVDGTPVLDIKPYLPWADAVPEASGGIAARPPERLPIRFTEAASRALAQRPDGGRTRRLIEQILALDPRPAYHDDPTRVYVNALADCSVRWCVDEGEVKVIELRFHNPDRPARAD</sequence>
<comment type="similarity">
    <text evidence="2">Belongs to the tRNA methyltransferase O family.</text>
</comment>
<reference evidence="4 5" key="1">
    <citation type="submission" date="2023-08" db="EMBL/GenBank/DDBJ databases">
        <title>Whole-genome sequencing of halo(alkali)philic microorganisms from hypersaline lakes.</title>
        <authorList>
            <person name="Sorokin D.Y."/>
            <person name="Abbas B."/>
            <person name="Merkel A.Y."/>
        </authorList>
    </citation>
    <scope>NUCLEOTIDE SEQUENCE [LARGE SCALE GENOMIC DNA]</scope>
    <source>
        <strain evidence="4 5">AB-CW4</strain>
    </source>
</reference>
<keyword evidence="1" id="KW-0949">S-adenosyl-L-methionine</keyword>
<dbReference type="EMBL" id="JAVDDT010000004">
    <property type="protein sequence ID" value="MDQ2069795.1"/>
    <property type="molecule type" value="Genomic_DNA"/>
</dbReference>
<dbReference type="NCBIfam" id="TIGR00104">
    <property type="entry name" value="tRNA_TsaA"/>
    <property type="match status" value="1"/>
</dbReference>
<dbReference type="InterPro" id="IPR040372">
    <property type="entry name" value="YaeB-like"/>
</dbReference>
<dbReference type="Pfam" id="PF18389">
    <property type="entry name" value="TrmO_C"/>
    <property type="match status" value="1"/>
</dbReference>
<gene>
    <name evidence="4" type="primary">tsaA</name>
    <name evidence="4" type="ORF">RBH19_07910</name>
</gene>
<evidence type="ECO:0000313" key="5">
    <source>
        <dbReference type="Proteomes" id="UP001239019"/>
    </source>
</evidence>
<dbReference type="Proteomes" id="UP001239019">
    <property type="component" value="Unassembled WGS sequence"/>
</dbReference>
<dbReference type="InterPro" id="IPR036414">
    <property type="entry name" value="YaeB_N_sf"/>
</dbReference>